<gene>
    <name evidence="5" type="ORF">DU508_22505</name>
</gene>
<evidence type="ECO:0000256" key="2">
    <source>
        <dbReference type="ARBA" id="ARBA00013064"/>
    </source>
</evidence>
<comment type="similarity">
    <text evidence="1">Belongs to the metallo-dependent hydrolases superfamily. CpsB/CapC family.</text>
</comment>
<dbReference type="PANTHER" id="PTHR39181">
    <property type="entry name" value="TYROSINE-PROTEIN PHOSPHATASE YWQE"/>
    <property type="match status" value="1"/>
</dbReference>
<dbReference type="EC" id="3.1.3.48" evidence="2"/>
<evidence type="ECO:0000313" key="5">
    <source>
        <dbReference type="EMBL" id="RDC54261.1"/>
    </source>
</evidence>
<dbReference type="PIRSF" id="PIRSF016557">
    <property type="entry name" value="Caps_synth_CpsB"/>
    <property type="match status" value="1"/>
</dbReference>
<reference evidence="5 6" key="1">
    <citation type="submission" date="2018-07" db="EMBL/GenBank/DDBJ databases">
        <title>Pedobacter sp. nov., isolated from soil.</title>
        <authorList>
            <person name="Zhou L.Y."/>
            <person name="Du Z.J."/>
        </authorList>
    </citation>
    <scope>NUCLEOTIDE SEQUENCE [LARGE SCALE GENOMIC DNA]</scope>
    <source>
        <strain evidence="5 6">JDX94</strain>
    </source>
</reference>
<comment type="caution">
    <text evidence="5">The sequence shown here is derived from an EMBL/GenBank/DDBJ whole genome shotgun (WGS) entry which is preliminary data.</text>
</comment>
<dbReference type="PANTHER" id="PTHR39181:SF1">
    <property type="entry name" value="TYROSINE-PROTEIN PHOSPHATASE YWQE"/>
    <property type="match status" value="1"/>
</dbReference>
<evidence type="ECO:0000256" key="4">
    <source>
        <dbReference type="ARBA" id="ARBA00051722"/>
    </source>
</evidence>
<protein>
    <recommendedName>
        <fullName evidence="2">protein-tyrosine-phosphatase</fullName>
        <ecNumber evidence="2">3.1.3.48</ecNumber>
    </recommendedName>
</protein>
<organism evidence="5 6">
    <name type="scientific">Pedobacter chinensis</name>
    <dbReference type="NCBI Taxonomy" id="2282421"/>
    <lineage>
        <taxon>Bacteria</taxon>
        <taxon>Pseudomonadati</taxon>
        <taxon>Bacteroidota</taxon>
        <taxon>Sphingobacteriia</taxon>
        <taxon>Sphingobacteriales</taxon>
        <taxon>Sphingobacteriaceae</taxon>
        <taxon>Pedobacter</taxon>
    </lineage>
</organism>
<dbReference type="GO" id="GO:0004725">
    <property type="term" value="F:protein tyrosine phosphatase activity"/>
    <property type="evidence" value="ECO:0007669"/>
    <property type="project" value="UniProtKB-EC"/>
</dbReference>
<dbReference type="AlphaFoldDB" id="A0A369PNT2"/>
<accession>A0A369PNT2</accession>
<dbReference type="GO" id="GO:0030145">
    <property type="term" value="F:manganese ion binding"/>
    <property type="evidence" value="ECO:0007669"/>
    <property type="project" value="InterPro"/>
</dbReference>
<evidence type="ECO:0000256" key="3">
    <source>
        <dbReference type="ARBA" id="ARBA00022801"/>
    </source>
</evidence>
<evidence type="ECO:0000256" key="1">
    <source>
        <dbReference type="ARBA" id="ARBA00005750"/>
    </source>
</evidence>
<dbReference type="InterPro" id="IPR016667">
    <property type="entry name" value="Caps_polysacc_synth_CpsB/CapC"/>
</dbReference>
<dbReference type="OrthoDB" id="9788539at2"/>
<dbReference type="Gene3D" id="3.20.20.140">
    <property type="entry name" value="Metal-dependent hydrolases"/>
    <property type="match status" value="1"/>
</dbReference>
<dbReference type="Proteomes" id="UP000253961">
    <property type="component" value="Unassembled WGS sequence"/>
</dbReference>
<dbReference type="InterPro" id="IPR016195">
    <property type="entry name" value="Pol/histidinol_Pase-like"/>
</dbReference>
<keyword evidence="3" id="KW-0378">Hydrolase</keyword>
<dbReference type="Pfam" id="PF19567">
    <property type="entry name" value="CpsB_CapC"/>
    <property type="match status" value="1"/>
</dbReference>
<dbReference type="SUPFAM" id="SSF89550">
    <property type="entry name" value="PHP domain-like"/>
    <property type="match status" value="1"/>
</dbReference>
<keyword evidence="6" id="KW-1185">Reference proteome</keyword>
<dbReference type="EMBL" id="QPKV01000015">
    <property type="protein sequence ID" value="RDC54261.1"/>
    <property type="molecule type" value="Genomic_DNA"/>
</dbReference>
<dbReference type="RefSeq" id="WP_115404920.1">
    <property type="nucleotide sequence ID" value="NZ_QPKV01000015.1"/>
</dbReference>
<sequence length="243" mass="27721">MFSFFKPKPPLVTDLGWLGIDLHSHLLPGVDDGSPDVATSISLIKALHELGIYKFICTPHIFKELYPNTAETIMPALAAIETALKQNDIQVEVSAAAEYMIDHDFQLANDLLCVASKHILIEMSYLNETPNIEQVIFDLQIKGYIVILAHPERYNFYHNDHQRYHRLKDMGCLFQLNLLAVTGYYGKEVKQAAAYLLKNKLYDLAATDLHHEKHLKVLQQVVKTGDLFHLIGQYPFKNKQLFS</sequence>
<comment type="catalytic activity">
    <reaction evidence="4">
        <text>O-phospho-L-tyrosyl-[protein] + H2O = L-tyrosyl-[protein] + phosphate</text>
        <dbReference type="Rhea" id="RHEA:10684"/>
        <dbReference type="Rhea" id="RHEA-COMP:10136"/>
        <dbReference type="Rhea" id="RHEA-COMP:20101"/>
        <dbReference type="ChEBI" id="CHEBI:15377"/>
        <dbReference type="ChEBI" id="CHEBI:43474"/>
        <dbReference type="ChEBI" id="CHEBI:46858"/>
        <dbReference type="ChEBI" id="CHEBI:61978"/>
        <dbReference type="EC" id="3.1.3.48"/>
    </reaction>
</comment>
<evidence type="ECO:0000313" key="6">
    <source>
        <dbReference type="Proteomes" id="UP000253961"/>
    </source>
</evidence>
<proteinExistence type="inferred from homology"/>
<name>A0A369PNT2_9SPHI</name>